<gene>
    <name evidence="6" type="ORF">SPAPADRAFT_58243</name>
</gene>
<dbReference type="FunCoup" id="G3AFW2">
    <property type="interactions" value="162"/>
</dbReference>
<dbReference type="EMBL" id="GL996499">
    <property type="protein sequence ID" value="EGW35101.1"/>
    <property type="molecule type" value="Genomic_DNA"/>
</dbReference>
<evidence type="ECO:0000256" key="4">
    <source>
        <dbReference type="ARBA" id="ARBA00023242"/>
    </source>
</evidence>
<protein>
    <recommendedName>
        <fullName evidence="8">DNA-directed RNA polymerase III subunit RPC4</fullName>
    </recommendedName>
</protein>
<dbReference type="OMA" id="NNYAGTH"/>
<dbReference type="eggNOG" id="KOG3122">
    <property type="taxonomic scope" value="Eukaryota"/>
</dbReference>
<proteinExistence type="predicted"/>
<feature type="compositionally biased region" description="Polar residues" evidence="5">
    <location>
        <begin position="78"/>
        <end position="113"/>
    </location>
</feature>
<dbReference type="PANTHER" id="PTHR13408">
    <property type="entry name" value="DNA-DIRECTED RNA POLYMERASE III"/>
    <property type="match status" value="1"/>
</dbReference>
<evidence type="ECO:0000256" key="5">
    <source>
        <dbReference type="SAM" id="MobiDB-lite"/>
    </source>
</evidence>
<dbReference type="GO" id="GO:0005666">
    <property type="term" value="C:RNA polymerase III complex"/>
    <property type="evidence" value="ECO:0007669"/>
    <property type="project" value="InterPro"/>
</dbReference>
<dbReference type="RefSeq" id="XP_007372513.1">
    <property type="nucleotide sequence ID" value="XM_007372451.1"/>
</dbReference>
<dbReference type="GO" id="GO:0003677">
    <property type="term" value="F:DNA binding"/>
    <property type="evidence" value="ECO:0007669"/>
    <property type="project" value="InterPro"/>
</dbReference>
<sequence>MSNRLESLNSKKPAGSPAPKGGLKFKPKVVQRKSKEERDKDAPIIKQEQQARQPATRGRGSTRGRGRGGRNAYAGTHLVTSGPLSAGSVSIGNVNGSKSGLTSDSIYSTSMSPTPEFLQNLKLKDRPKSVTPGAESEEDEEDDPTRINMTQQYRFADEETVLFPVRPDRTEVEKDTTTITLKSEEPTRENTPAFNRESPVKSEPLEDKIEKIKVSKAKLQERINQTDDPTAYEENKLLADHQQILDLLTHKFDELSTDEVPDDKFILFQLPNHLPEYIDKQQDESSEVKQEQEQEPSQLAVNKTNLRGRIGNINIHQSGKISIDLGNGNKLTVAKGAPTNFLQELACIEYDSSVAENEDVEMLDEQGRKVMGKVIRLGTVDEKVIATPYIK</sequence>
<dbReference type="Proteomes" id="UP000000709">
    <property type="component" value="Unassembled WGS sequence"/>
</dbReference>
<feature type="region of interest" description="Disordered" evidence="5">
    <location>
        <begin position="167"/>
        <end position="203"/>
    </location>
</feature>
<dbReference type="STRING" id="619300.G3AFW2"/>
<dbReference type="AlphaFoldDB" id="G3AFW2"/>
<dbReference type="Pfam" id="PF05132">
    <property type="entry name" value="RNA_pol_Rpc4"/>
    <property type="match status" value="1"/>
</dbReference>
<dbReference type="OrthoDB" id="5836119at2759"/>
<dbReference type="GeneID" id="18872382"/>
<keyword evidence="3" id="KW-0804">Transcription</keyword>
<feature type="compositionally biased region" description="Polar residues" evidence="5">
    <location>
        <begin position="1"/>
        <end position="10"/>
    </location>
</feature>
<evidence type="ECO:0000313" key="7">
    <source>
        <dbReference type="Proteomes" id="UP000000709"/>
    </source>
</evidence>
<dbReference type="PANTHER" id="PTHR13408:SF0">
    <property type="entry name" value="DNA-DIRECTED RNA POLYMERASE III SUBUNIT RPC4"/>
    <property type="match status" value="1"/>
</dbReference>
<name>G3AFW2_SPAPN</name>
<feature type="region of interest" description="Disordered" evidence="5">
    <location>
        <begin position="1"/>
        <end position="147"/>
    </location>
</feature>
<dbReference type="InParanoid" id="G3AFW2"/>
<organism evidence="7">
    <name type="scientific">Spathaspora passalidarum (strain NRRL Y-27907 / 11-Y1)</name>
    <dbReference type="NCBI Taxonomy" id="619300"/>
    <lineage>
        <taxon>Eukaryota</taxon>
        <taxon>Fungi</taxon>
        <taxon>Dikarya</taxon>
        <taxon>Ascomycota</taxon>
        <taxon>Saccharomycotina</taxon>
        <taxon>Pichiomycetes</taxon>
        <taxon>Debaryomycetaceae</taxon>
        <taxon>Spathaspora</taxon>
    </lineage>
</organism>
<keyword evidence="4" id="KW-0539">Nucleus</keyword>
<dbReference type="GO" id="GO:0042797">
    <property type="term" value="P:tRNA transcription by RNA polymerase III"/>
    <property type="evidence" value="ECO:0007669"/>
    <property type="project" value="TreeGrafter"/>
</dbReference>
<keyword evidence="2" id="KW-0240">DNA-directed RNA polymerase</keyword>
<dbReference type="InterPro" id="IPR007811">
    <property type="entry name" value="RPC4"/>
</dbReference>
<feature type="compositionally biased region" description="Basic and acidic residues" evidence="5">
    <location>
        <begin position="33"/>
        <end position="43"/>
    </location>
</feature>
<dbReference type="HOGENOM" id="CLU_056234_0_0_1"/>
<evidence type="ECO:0000256" key="3">
    <source>
        <dbReference type="ARBA" id="ARBA00023163"/>
    </source>
</evidence>
<evidence type="ECO:0000256" key="2">
    <source>
        <dbReference type="ARBA" id="ARBA00022478"/>
    </source>
</evidence>
<accession>G3AFW2</accession>
<dbReference type="KEGG" id="spaa:SPAPADRAFT_58243"/>
<evidence type="ECO:0000256" key="1">
    <source>
        <dbReference type="ARBA" id="ARBA00004123"/>
    </source>
</evidence>
<feature type="compositionally biased region" description="Basic and acidic residues" evidence="5">
    <location>
        <begin position="167"/>
        <end position="188"/>
    </location>
</feature>
<evidence type="ECO:0008006" key="8">
    <source>
        <dbReference type="Google" id="ProtNLM"/>
    </source>
</evidence>
<reference evidence="6 7" key="1">
    <citation type="journal article" date="2011" name="Proc. Natl. Acad. Sci. U.S.A.">
        <title>Comparative genomics of xylose-fermenting fungi for enhanced biofuel production.</title>
        <authorList>
            <person name="Wohlbach D.J."/>
            <person name="Kuo A."/>
            <person name="Sato T.K."/>
            <person name="Potts K.M."/>
            <person name="Salamov A.A."/>
            <person name="LaButti K.M."/>
            <person name="Sun H."/>
            <person name="Clum A."/>
            <person name="Pangilinan J.L."/>
            <person name="Lindquist E.A."/>
            <person name="Lucas S."/>
            <person name="Lapidus A."/>
            <person name="Jin M."/>
            <person name="Gunawan C."/>
            <person name="Balan V."/>
            <person name="Dale B.E."/>
            <person name="Jeffries T.W."/>
            <person name="Zinkel R."/>
            <person name="Barry K.W."/>
            <person name="Grigoriev I.V."/>
            <person name="Gasch A.P."/>
        </authorList>
    </citation>
    <scope>NUCLEOTIDE SEQUENCE [LARGE SCALE GENOMIC DNA]</scope>
    <source>
        <strain evidence="7">NRRL Y-27907 / 11-Y1</strain>
    </source>
</reference>
<feature type="compositionally biased region" description="Basic residues" evidence="5">
    <location>
        <begin position="23"/>
        <end position="32"/>
    </location>
</feature>
<keyword evidence="7" id="KW-1185">Reference proteome</keyword>
<evidence type="ECO:0000313" key="6">
    <source>
        <dbReference type="EMBL" id="EGW35101.1"/>
    </source>
</evidence>
<comment type="subcellular location">
    <subcellularLocation>
        <location evidence="1">Nucleus</location>
    </subcellularLocation>
</comment>